<gene>
    <name evidence="1" type="ORF">C2G38_2029197</name>
</gene>
<evidence type="ECO:0000313" key="1">
    <source>
        <dbReference type="EMBL" id="RIB27620.1"/>
    </source>
</evidence>
<proteinExistence type="predicted"/>
<dbReference type="Proteomes" id="UP000266673">
    <property type="component" value="Unassembled WGS sequence"/>
</dbReference>
<dbReference type="AlphaFoldDB" id="A0A397VYG4"/>
<dbReference type="EMBL" id="QKWP01000092">
    <property type="protein sequence ID" value="RIB27620.1"/>
    <property type="molecule type" value="Genomic_DNA"/>
</dbReference>
<name>A0A397VYG4_9GLOM</name>
<evidence type="ECO:0008006" key="3">
    <source>
        <dbReference type="Google" id="ProtNLM"/>
    </source>
</evidence>
<comment type="caution">
    <text evidence="1">The sequence shown here is derived from an EMBL/GenBank/DDBJ whole genome shotgun (WGS) entry which is preliminary data.</text>
</comment>
<dbReference type="OrthoDB" id="2355984at2759"/>
<accession>A0A397VYG4</accession>
<sequence>MDAVLVIYEIREQELNMYRDHINELCMRYEFTAVLRYDEEQRVALVMDRDSTLMDRNIEAEGKSFDVTTARKSKDVWCRPTYTNVQWFDSKEICINWNRQSCPEEKNCSRIHACIICKKLGHSEKSCFRKQHKKQK</sequence>
<organism evidence="1 2">
    <name type="scientific">Gigaspora rosea</name>
    <dbReference type="NCBI Taxonomy" id="44941"/>
    <lineage>
        <taxon>Eukaryota</taxon>
        <taxon>Fungi</taxon>
        <taxon>Fungi incertae sedis</taxon>
        <taxon>Mucoromycota</taxon>
        <taxon>Glomeromycotina</taxon>
        <taxon>Glomeromycetes</taxon>
        <taxon>Diversisporales</taxon>
        <taxon>Gigasporaceae</taxon>
        <taxon>Gigaspora</taxon>
    </lineage>
</organism>
<reference evidence="1 2" key="1">
    <citation type="submission" date="2018-06" db="EMBL/GenBank/DDBJ databases">
        <title>Comparative genomics reveals the genomic features of Rhizophagus irregularis, R. cerebriforme, R. diaphanum and Gigaspora rosea, and their symbiotic lifestyle signature.</title>
        <authorList>
            <person name="Morin E."/>
            <person name="San Clemente H."/>
            <person name="Chen E.C.H."/>
            <person name="De La Providencia I."/>
            <person name="Hainaut M."/>
            <person name="Kuo A."/>
            <person name="Kohler A."/>
            <person name="Murat C."/>
            <person name="Tang N."/>
            <person name="Roy S."/>
            <person name="Loubradou J."/>
            <person name="Henrissat B."/>
            <person name="Grigoriev I.V."/>
            <person name="Corradi N."/>
            <person name="Roux C."/>
            <person name="Martin F.M."/>
        </authorList>
    </citation>
    <scope>NUCLEOTIDE SEQUENCE [LARGE SCALE GENOMIC DNA]</scope>
    <source>
        <strain evidence="1 2">DAOM 194757</strain>
    </source>
</reference>
<keyword evidence="2" id="KW-1185">Reference proteome</keyword>
<protein>
    <recommendedName>
        <fullName evidence="3">C3H1-type domain-containing protein</fullName>
    </recommendedName>
</protein>
<evidence type="ECO:0000313" key="2">
    <source>
        <dbReference type="Proteomes" id="UP000266673"/>
    </source>
</evidence>